<dbReference type="CDD" id="cd00077">
    <property type="entry name" value="HDc"/>
    <property type="match status" value="1"/>
</dbReference>
<evidence type="ECO:0000313" key="3">
    <source>
        <dbReference type="EMBL" id="SMG13678.1"/>
    </source>
</evidence>
<sequence>MAMYVVSVKDLEPGMMVAQPLIKQGGVPLVAQDVVLTSPLIEAIGRHGFQQVLIREGNEPNETPPSLVSPDTDREGRRKVEAVFSEVISKMTISNRDVEVLSNLMSSVMEELSRGGPLFLGNLKAIEDMDRVTFDHCWSVAVLSLALYRKAVEEAWVPLGSFQDGVNLGLGAVLHDLGKLRVPPEILNKPGKLDDEEWETMRLHPWYGLELLRSQPNVMPMARGIVIHHHQRLDGKGYGPRQSENILSGEAIPKAVRIVSVADVYDALATDRPYRPGFLPWEVLKLMRSSVGTALDPVAFGLLEQVVIPFPVGCFVLMKGGEICMITRSGMDHERPSPKGAPWARVLAVMSSKKGRIPGEVFEFLSDEVLLGATTLRGLAWRVARELSGVSEDLASKLSISRWAIHAQWKERIAKAFSGEVPH</sequence>
<protein>
    <submittedName>
        <fullName evidence="3">HD domain-containing protein</fullName>
    </submittedName>
</protein>
<dbReference type="STRING" id="561720.SAMN06275492_10225"/>
<dbReference type="OrthoDB" id="5162at2"/>
<organism evidence="3 4">
    <name type="scientific">Dethiosulfovibrio salsuginis</name>
    <dbReference type="NCBI Taxonomy" id="561720"/>
    <lineage>
        <taxon>Bacteria</taxon>
        <taxon>Thermotogati</taxon>
        <taxon>Synergistota</taxon>
        <taxon>Synergistia</taxon>
        <taxon>Synergistales</taxon>
        <taxon>Dethiosulfovibrionaceae</taxon>
        <taxon>Dethiosulfovibrio</taxon>
    </lineage>
</organism>
<dbReference type="Pfam" id="PF13487">
    <property type="entry name" value="HD_5"/>
    <property type="match status" value="1"/>
</dbReference>
<dbReference type="InterPro" id="IPR037522">
    <property type="entry name" value="HD_GYP_dom"/>
</dbReference>
<dbReference type="SMART" id="SM00471">
    <property type="entry name" value="HDc"/>
    <property type="match status" value="1"/>
</dbReference>
<dbReference type="PANTHER" id="PTHR43155:SF2">
    <property type="entry name" value="CYCLIC DI-GMP PHOSPHODIESTERASE PA4108"/>
    <property type="match status" value="1"/>
</dbReference>
<name>A0A1X7IHF5_9BACT</name>
<dbReference type="Gene3D" id="1.10.3210.10">
    <property type="entry name" value="Hypothetical protein af1432"/>
    <property type="match status" value="1"/>
</dbReference>
<proteinExistence type="predicted"/>
<dbReference type="EMBL" id="FXBB01000002">
    <property type="protein sequence ID" value="SMG13678.1"/>
    <property type="molecule type" value="Genomic_DNA"/>
</dbReference>
<gene>
    <name evidence="3" type="ORF">SAMN06275492_10225</name>
</gene>
<dbReference type="AlphaFoldDB" id="A0A1X7IHF5"/>
<accession>A0A1X7IHF5</accession>
<feature type="domain" description="HD-GYP" evidence="2">
    <location>
        <begin position="109"/>
        <end position="319"/>
    </location>
</feature>
<feature type="region of interest" description="Disordered" evidence="1">
    <location>
        <begin position="56"/>
        <end position="75"/>
    </location>
</feature>
<dbReference type="RefSeq" id="WP_159448190.1">
    <property type="nucleotide sequence ID" value="NZ_FXBB01000002.1"/>
</dbReference>
<reference evidence="4" key="1">
    <citation type="submission" date="2017-04" db="EMBL/GenBank/DDBJ databases">
        <authorList>
            <person name="Varghese N."/>
            <person name="Submissions S."/>
        </authorList>
    </citation>
    <scope>NUCLEOTIDE SEQUENCE [LARGE SCALE GENOMIC DNA]</scope>
    <source>
        <strain evidence="4">USBA 82</strain>
    </source>
</reference>
<evidence type="ECO:0000313" key="4">
    <source>
        <dbReference type="Proteomes" id="UP000193355"/>
    </source>
</evidence>
<dbReference type="PANTHER" id="PTHR43155">
    <property type="entry name" value="CYCLIC DI-GMP PHOSPHODIESTERASE PA4108-RELATED"/>
    <property type="match status" value="1"/>
</dbReference>
<keyword evidence="4" id="KW-1185">Reference proteome</keyword>
<evidence type="ECO:0000256" key="1">
    <source>
        <dbReference type="SAM" id="MobiDB-lite"/>
    </source>
</evidence>
<dbReference type="SUPFAM" id="SSF109604">
    <property type="entry name" value="HD-domain/PDEase-like"/>
    <property type="match status" value="1"/>
</dbReference>
<dbReference type="Proteomes" id="UP000193355">
    <property type="component" value="Unassembled WGS sequence"/>
</dbReference>
<evidence type="ECO:0000259" key="2">
    <source>
        <dbReference type="PROSITE" id="PS51832"/>
    </source>
</evidence>
<dbReference type="PROSITE" id="PS51832">
    <property type="entry name" value="HD_GYP"/>
    <property type="match status" value="1"/>
</dbReference>
<dbReference type="InterPro" id="IPR003607">
    <property type="entry name" value="HD/PDEase_dom"/>
</dbReference>